<dbReference type="EMBL" id="LLXI01002368">
    <property type="protein sequence ID" value="PKY56963.1"/>
    <property type="molecule type" value="Genomic_DNA"/>
</dbReference>
<keyword evidence="3" id="KW-1185">Reference proteome</keyword>
<organism evidence="2 3">
    <name type="scientific">Rhizophagus irregularis</name>
    <dbReference type="NCBI Taxonomy" id="588596"/>
    <lineage>
        <taxon>Eukaryota</taxon>
        <taxon>Fungi</taxon>
        <taxon>Fungi incertae sedis</taxon>
        <taxon>Mucoromycota</taxon>
        <taxon>Glomeromycotina</taxon>
        <taxon>Glomeromycetes</taxon>
        <taxon>Glomerales</taxon>
        <taxon>Glomeraceae</taxon>
        <taxon>Rhizophagus</taxon>
    </lineage>
</organism>
<dbReference type="OrthoDB" id="2348422at2759"/>
<reference evidence="2 3" key="1">
    <citation type="submission" date="2015-10" db="EMBL/GenBank/DDBJ databases">
        <title>Genome analyses suggest a sexual origin of heterokaryosis in a supposedly ancient asexual fungus.</title>
        <authorList>
            <person name="Ropars J."/>
            <person name="Sedzielewska K."/>
            <person name="Noel J."/>
            <person name="Charron P."/>
            <person name="Farinelli L."/>
            <person name="Marton T."/>
            <person name="Kruger M."/>
            <person name="Pelin A."/>
            <person name="Brachmann A."/>
            <person name="Corradi N."/>
        </authorList>
    </citation>
    <scope>NUCLEOTIDE SEQUENCE [LARGE SCALE GENOMIC DNA]</scope>
    <source>
        <strain evidence="2 3">A4</strain>
    </source>
</reference>
<proteinExistence type="predicted"/>
<feature type="compositionally biased region" description="Polar residues" evidence="1">
    <location>
        <begin position="173"/>
        <end position="184"/>
    </location>
</feature>
<feature type="region of interest" description="Disordered" evidence="1">
    <location>
        <begin position="138"/>
        <end position="184"/>
    </location>
</feature>
<dbReference type="VEuPathDB" id="FungiDB:RhiirFUN_010900"/>
<dbReference type="AlphaFoldDB" id="A0A2I1HDJ8"/>
<evidence type="ECO:0000256" key="1">
    <source>
        <dbReference type="SAM" id="MobiDB-lite"/>
    </source>
</evidence>
<comment type="caution">
    <text evidence="2">The sequence shown here is derived from an EMBL/GenBank/DDBJ whole genome shotgun (WGS) entry which is preliminary data.</text>
</comment>
<dbReference type="VEuPathDB" id="FungiDB:RhiirA1_538820"/>
<evidence type="ECO:0000313" key="2">
    <source>
        <dbReference type="EMBL" id="PKY56963.1"/>
    </source>
</evidence>
<feature type="compositionally biased region" description="Low complexity" evidence="1">
    <location>
        <begin position="155"/>
        <end position="171"/>
    </location>
</feature>
<dbReference type="Proteomes" id="UP000234323">
    <property type="component" value="Unassembled WGS sequence"/>
</dbReference>
<sequence>MATFQNFNVGGRDMRTAYNFPSNGNNPSVPNSTPALTPNFKGKISPFQTDHFVNPDIQQIPPNVRNDMIDFDLFCGSSCPPDNNSFVVDNPPHDSSMCNYYISLQQQHQQQKRVYELPGFPGYKVELIFTPINNQSMGPDGRQILSSQSEIPGANRKSSLNNSRSNNSMSSYLPDNNYGQQSSIATTSPQNCQNCYNPSQQHHQTNIFDSPAFIGYNNPQNNCNSVNNFNVLYDGGSHQ</sequence>
<dbReference type="VEuPathDB" id="FungiDB:FUN_015110"/>
<evidence type="ECO:0000313" key="3">
    <source>
        <dbReference type="Proteomes" id="UP000234323"/>
    </source>
</evidence>
<accession>A0A2I1HDJ8</accession>
<gene>
    <name evidence="2" type="ORF">RhiirA4_477653</name>
</gene>
<name>A0A2I1HDJ8_9GLOM</name>
<protein>
    <submittedName>
        <fullName evidence="2">Uncharacterized protein</fullName>
    </submittedName>
</protein>